<dbReference type="AlphaFoldDB" id="A0A8H7EQS2"/>
<feature type="coiled-coil region" evidence="10">
    <location>
        <begin position="698"/>
        <end position="742"/>
    </location>
</feature>
<dbReference type="Gene3D" id="3.30.200.20">
    <property type="entry name" value="Phosphorylase Kinase, domain 1"/>
    <property type="match status" value="1"/>
</dbReference>
<keyword evidence="3" id="KW-0808">Transferase</keyword>
<dbReference type="SUPFAM" id="SSF64268">
    <property type="entry name" value="PX domain"/>
    <property type="match status" value="1"/>
</dbReference>
<evidence type="ECO:0000256" key="5">
    <source>
        <dbReference type="ARBA" id="ARBA00022777"/>
    </source>
</evidence>
<keyword evidence="4 9" id="KW-0547">Nucleotide-binding</keyword>
<dbReference type="OrthoDB" id="2117459at2759"/>
<dbReference type="Pfam" id="PF12825">
    <property type="entry name" value="DUF3818"/>
    <property type="match status" value="1"/>
</dbReference>
<evidence type="ECO:0000256" key="8">
    <source>
        <dbReference type="ARBA" id="ARBA00048679"/>
    </source>
</evidence>
<dbReference type="InterPro" id="IPR011009">
    <property type="entry name" value="Kinase-like_dom_sf"/>
</dbReference>
<dbReference type="GO" id="GO:0004674">
    <property type="term" value="F:protein serine/threonine kinase activity"/>
    <property type="evidence" value="ECO:0007669"/>
    <property type="project" value="UniProtKB-KW"/>
</dbReference>
<feature type="compositionally biased region" description="Basic and acidic residues" evidence="11">
    <location>
        <begin position="20"/>
        <end position="31"/>
    </location>
</feature>
<dbReference type="InterPro" id="IPR017441">
    <property type="entry name" value="Protein_kinase_ATP_BS"/>
</dbReference>
<dbReference type="InterPro" id="IPR047168">
    <property type="entry name" value="LEC1-like"/>
</dbReference>
<name>A0A8H7EQS2_9FUNG</name>
<feature type="binding site" evidence="9">
    <location>
        <position position="87"/>
    </location>
    <ligand>
        <name>ATP</name>
        <dbReference type="ChEBI" id="CHEBI:30616"/>
    </ligand>
</feature>
<comment type="catalytic activity">
    <reaction evidence="8">
        <text>L-seryl-[protein] + ATP = O-phospho-L-seryl-[protein] + ADP + H(+)</text>
        <dbReference type="Rhea" id="RHEA:17989"/>
        <dbReference type="Rhea" id="RHEA-COMP:9863"/>
        <dbReference type="Rhea" id="RHEA-COMP:11604"/>
        <dbReference type="ChEBI" id="CHEBI:15378"/>
        <dbReference type="ChEBI" id="CHEBI:29999"/>
        <dbReference type="ChEBI" id="CHEBI:30616"/>
        <dbReference type="ChEBI" id="CHEBI:83421"/>
        <dbReference type="ChEBI" id="CHEBI:456216"/>
        <dbReference type="EC" id="2.7.11.1"/>
    </reaction>
</comment>
<keyword evidence="15" id="KW-1185">Reference proteome</keyword>
<evidence type="ECO:0000256" key="3">
    <source>
        <dbReference type="ARBA" id="ARBA00022679"/>
    </source>
</evidence>
<dbReference type="EMBL" id="JABAYA010000047">
    <property type="protein sequence ID" value="KAF7727921.1"/>
    <property type="molecule type" value="Genomic_DNA"/>
</dbReference>
<dbReference type="InterPro" id="IPR008271">
    <property type="entry name" value="Ser/Thr_kinase_AS"/>
</dbReference>
<evidence type="ECO:0000256" key="11">
    <source>
        <dbReference type="SAM" id="MobiDB-lite"/>
    </source>
</evidence>
<dbReference type="Gene3D" id="1.10.510.10">
    <property type="entry name" value="Transferase(Phosphotransferase) domain 1"/>
    <property type="match status" value="1"/>
</dbReference>
<feature type="compositionally biased region" description="Polar residues" evidence="11">
    <location>
        <begin position="219"/>
        <end position="236"/>
    </location>
</feature>
<accession>A0A8H7EQS2</accession>
<dbReference type="InterPro" id="IPR000719">
    <property type="entry name" value="Prot_kinase_dom"/>
</dbReference>
<evidence type="ECO:0000259" key="13">
    <source>
        <dbReference type="PROSITE" id="PS50195"/>
    </source>
</evidence>
<dbReference type="Gene3D" id="3.30.1520.10">
    <property type="entry name" value="Phox-like domain"/>
    <property type="match status" value="1"/>
</dbReference>
<dbReference type="CDD" id="cd06869">
    <property type="entry name" value="PX_UP2_fungi"/>
    <property type="match status" value="1"/>
</dbReference>
<dbReference type="SMART" id="SM00312">
    <property type="entry name" value="PX"/>
    <property type="match status" value="1"/>
</dbReference>
<evidence type="ECO:0000313" key="15">
    <source>
        <dbReference type="Proteomes" id="UP000605846"/>
    </source>
</evidence>
<dbReference type="InterPro" id="IPR024555">
    <property type="entry name" value="PX-associated"/>
</dbReference>
<dbReference type="PROSITE" id="PS50011">
    <property type="entry name" value="PROTEIN_KINASE_DOM"/>
    <property type="match status" value="1"/>
</dbReference>
<dbReference type="PANTHER" id="PTHR47185">
    <property type="entry name" value="PX DOMAIN-CONTAINING PROTEIN YPR097W"/>
    <property type="match status" value="1"/>
</dbReference>
<evidence type="ECO:0000256" key="7">
    <source>
        <dbReference type="ARBA" id="ARBA00047899"/>
    </source>
</evidence>
<dbReference type="EC" id="2.7.11.1" evidence="1"/>
<feature type="domain" description="PX" evidence="13">
    <location>
        <begin position="580"/>
        <end position="696"/>
    </location>
</feature>
<evidence type="ECO:0000259" key="12">
    <source>
        <dbReference type="PROSITE" id="PS50011"/>
    </source>
</evidence>
<feature type="region of interest" description="Disordered" evidence="11">
    <location>
        <begin position="219"/>
        <end position="265"/>
    </location>
</feature>
<evidence type="ECO:0000313" key="14">
    <source>
        <dbReference type="EMBL" id="KAF7727921.1"/>
    </source>
</evidence>
<evidence type="ECO:0000256" key="6">
    <source>
        <dbReference type="ARBA" id="ARBA00022840"/>
    </source>
</evidence>
<feature type="domain" description="Protein kinase" evidence="12">
    <location>
        <begin position="58"/>
        <end position="462"/>
    </location>
</feature>
<evidence type="ECO:0000256" key="2">
    <source>
        <dbReference type="ARBA" id="ARBA00022527"/>
    </source>
</evidence>
<feature type="compositionally biased region" description="Basic residues" evidence="11">
    <location>
        <begin position="237"/>
        <end position="249"/>
    </location>
</feature>
<feature type="compositionally biased region" description="Basic and acidic residues" evidence="11">
    <location>
        <begin position="250"/>
        <end position="265"/>
    </location>
</feature>
<keyword evidence="5 14" id="KW-0418">Kinase</keyword>
<dbReference type="PROSITE" id="PS00107">
    <property type="entry name" value="PROTEIN_KINASE_ATP"/>
    <property type="match status" value="1"/>
</dbReference>
<keyword evidence="2 14" id="KW-0723">Serine/threonine-protein kinase</keyword>
<dbReference type="GO" id="GO:0005524">
    <property type="term" value="F:ATP binding"/>
    <property type="evidence" value="ECO:0007669"/>
    <property type="project" value="UniProtKB-UniRule"/>
</dbReference>
<feature type="region of interest" description="Disordered" evidence="11">
    <location>
        <begin position="1"/>
        <end position="39"/>
    </location>
</feature>
<dbReference type="PROSITE" id="PS00108">
    <property type="entry name" value="PROTEIN_KINASE_ST"/>
    <property type="match status" value="1"/>
</dbReference>
<protein>
    <recommendedName>
        <fullName evidence="1">non-specific serine/threonine protein kinase</fullName>
        <ecNumber evidence="1">2.7.11.1</ecNumber>
    </recommendedName>
</protein>
<dbReference type="PANTHER" id="PTHR47185:SF1">
    <property type="entry name" value="PX DOMAIN-CONTAINING PROTEIN YPR097W"/>
    <property type="match status" value="1"/>
</dbReference>
<dbReference type="Pfam" id="PF12828">
    <property type="entry name" value="PXB"/>
    <property type="match status" value="1"/>
</dbReference>
<gene>
    <name evidence="14" type="primary">DSK1_1</name>
    <name evidence="14" type="ORF">EC973_006920</name>
</gene>
<comment type="caution">
    <text evidence="14">The sequence shown here is derived from an EMBL/GenBank/DDBJ whole genome shotgun (WGS) entry which is preliminary data.</text>
</comment>
<dbReference type="PROSITE" id="PS50195">
    <property type="entry name" value="PX"/>
    <property type="match status" value="1"/>
</dbReference>
<dbReference type="InterPro" id="IPR024554">
    <property type="entry name" value="LEC1-like_C"/>
</dbReference>
<evidence type="ECO:0000256" key="4">
    <source>
        <dbReference type="ARBA" id="ARBA00022741"/>
    </source>
</evidence>
<feature type="coiled-coil region" evidence="10">
    <location>
        <begin position="1098"/>
        <end position="1125"/>
    </location>
</feature>
<proteinExistence type="predicted"/>
<evidence type="ECO:0000256" key="9">
    <source>
        <dbReference type="PROSITE-ProRule" id="PRU10141"/>
    </source>
</evidence>
<organism evidence="14 15">
    <name type="scientific">Apophysomyces ossiformis</name>
    <dbReference type="NCBI Taxonomy" id="679940"/>
    <lineage>
        <taxon>Eukaryota</taxon>
        <taxon>Fungi</taxon>
        <taxon>Fungi incertae sedis</taxon>
        <taxon>Mucoromycota</taxon>
        <taxon>Mucoromycotina</taxon>
        <taxon>Mucoromycetes</taxon>
        <taxon>Mucorales</taxon>
        <taxon>Mucorineae</taxon>
        <taxon>Mucoraceae</taxon>
        <taxon>Apophysomyces</taxon>
    </lineage>
</organism>
<evidence type="ECO:0000256" key="10">
    <source>
        <dbReference type="SAM" id="Coils"/>
    </source>
</evidence>
<feature type="compositionally biased region" description="Polar residues" evidence="11">
    <location>
        <begin position="1"/>
        <end position="13"/>
    </location>
</feature>
<dbReference type="GO" id="GO:0035091">
    <property type="term" value="F:phosphatidylinositol binding"/>
    <property type="evidence" value="ECO:0007669"/>
    <property type="project" value="InterPro"/>
</dbReference>
<dbReference type="Pfam" id="PF00787">
    <property type="entry name" value="PX"/>
    <property type="match status" value="1"/>
</dbReference>
<keyword evidence="10" id="KW-0175">Coiled coil</keyword>
<dbReference type="Proteomes" id="UP000605846">
    <property type="component" value="Unassembled WGS sequence"/>
</dbReference>
<reference evidence="14" key="1">
    <citation type="submission" date="2020-01" db="EMBL/GenBank/DDBJ databases">
        <title>Genome Sequencing of Three Apophysomyces-Like Fungal Strains Confirms a Novel Fungal Genus in the Mucoromycota with divergent Burkholderia-like Endosymbiotic Bacteria.</title>
        <authorList>
            <person name="Stajich J.E."/>
            <person name="Macias A.M."/>
            <person name="Carter-House D."/>
            <person name="Lovett B."/>
            <person name="Kasson L.R."/>
            <person name="Berry K."/>
            <person name="Grigoriev I."/>
            <person name="Chang Y."/>
            <person name="Spatafora J."/>
            <person name="Kasson M.T."/>
        </authorList>
    </citation>
    <scope>NUCLEOTIDE SEQUENCE</scope>
    <source>
        <strain evidence="14">NRRL A-21654</strain>
    </source>
</reference>
<dbReference type="InterPro" id="IPR001683">
    <property type="entry name" value="PX_dom"/>
</dbReference>
<sequence>MVMGSPPTQTAQTENDDDDQYHSDVDSIHSDNEEDLEDYRKGGYHPVAIGDRLGEGRYIIVRKLGWGHFSTVWLARDTLLNAHVALKIVKSAKDFTQSALEEIKLLDKIKKTNPASPGYQHVAQLLHHFWHTGPNGKHVCMAFEVLGESLLSLIKRYNYRGIPQPIVKRISKQILQGLDYLHRECGVIHTDLKPENVLVWIPNVEEYLQQETAAVLEQLSVSTEPEPTVSTAGMSNSRRKRLRRKKKKKEEKEAKEKGDSKPEEDLENKVADLALTDTKKMKLKTSVLDFTATSSEMGGSSQAFEEIVVKIADLGNACWVDGDYTHIIQTRQYRSPEVLVGQKWTDRADIWSMACLVFELLTGDYLFDPRPGQKFNKDDDHLAQIIELMRVVPRSLTTGGEYSSDFFNRKGELRHIKKLRYRRLRDVLHDSFLMPPAEADSLRREPDILALQAGDGTSYPFLRYIFRYFINEFPLLKKGNDKEFWSKCQQFLDEFSKLELETYTPKKNASASQRRILIYKIKKLLIIALSISIKTKQGREESIKLSPTDDELASLTSEKLKMLENEDAYLEWMGTNGLDINVVTVRDMTEKRTLREVLHAEFVIKVQTEEGVVFVARRHGQFRRLCEDLKAAYPTVDVPPVPAKARDSSHANRSRHLYREKDRLLLRSFLRQVAAEPRLAKSDLLHEFLTQNPVTLNREETYDAEKRAEMDKARMEEERRFREEVDRKIVELNDLLDMLKKRMMTPGGLIEMFDTIKATKQLQDLPDPLRKAFEWGRINFAFVLHTQFVTSDRAAENISHLRRTHSLMPYRTTAQLLKLSNPFAMVKGILDLFLAQPFGGRSLFQRLVLVNMNDEVKEYQKDIDDLEKKINDPILCQKIRNAVNTKCPEDFDFEGISSVADTLELLKNETIEPPLTPDQIMRIAFAEEVGNNEARQLVRKLHELWVLYSCKRERELMMSLVFQGVTGELLKELFAIFYQPLAQVYKAANIGDSIQHVAAFIDDLLSVLDDMENHNTQNTTQPFIQLVERHEQQFYSFVHSVHANDTSRLFDELLQYVDKIFAFVPTGIPGKIDLEALVVSGQEAELRKEIDELCEYHRRRKLQHLERTRQKLMSTEEENELLDLLPRNAELTRIMDDFAEIEYHSSVSVDSETDDDRVSVVAHEMTVKPPILTVIPQMVPDFVREVSKLMKQAPDF</sequence>
<dbReference type="Pfam" id="PF00069">
    <property type="entry name" value="Pkinase"/>
    <property type="match status" value="2"/>
</dbReference>
<dbReference type="SUPFAM" id="SSF56112">
    <property type="entry name" value="Protein kinase-like (PK-like)"/>
    <property type="match status" value="1"/>
</dbReference>
<evidence type="ECO:0000256" key="1">
    <source>
        <dbReference type="ARBA" id="ARBA00012513"/>
    </source>
</evidence>
<dbReference type="InterPro" id="IPR036871">
    <property type="entry name" value="PX_dom_sf"/>
</dbReference>
<dbReference type="SMART" id="SM00220">
    <property type="entry name" value="S_TKc"/>
    <property type="match status" value="1"/>
</dbReference>
<comment type="catalytic activity">
    <reaction evidence="7">
        <text>L-threonyl-[protein] + ATP = O-phospho-L-threonyl-[protein] + ADP + H(+)</text>
        <dbReference type="Rhea" id="RHEA:46608"/>
        <dbReference type="Rhea" id="RHEA-COMP:11060"/>
        <dbReference type="Rhea" id="RHEA-COMP:11605"/>
        <dbReference type="ChEBI" id="CHEBI:15378"/>
        <dbReference type="ChEBI" id="CHEBI:30013"/>
        <dbReference type="ChEBI" id="CHEBI:30616"/>
        <dbReference type="ChEBI" id="CHEBI:61977"/>
        <dbReference type="ChEBI" id="CHEBI:456216"/>
        <dbReference type="EC" id="2.7.11.1"/>
    </reaction>
</comment>
<keyword evidence="6 9" id="KW-0067">ATP-binding</keyword>
<dbReference type="FunFam" id="1.10.510.10:FF:000275">
    <property type="entry name" value="SRSF protein kinase 2 isoform X3"/>
    <property type="match status" value="1"/>
</dbReference>